<dbReference type="Proteomes" id="UP000790347">
    <property type="component" value="Unassembled WGS sequence"/>
</dbReference>
<reference evidence="2" key="4">
    <citation type="journal article" date="2022" name="Res Sq">
        <title>Comparative Genomics Reveals Insights into the Divergent Evolution of Astigmatic Mites and Household Pest Adaptations.</title>
        <authorList>
            <person name="Xiong Q."/>
            <person name="Wan A.T.-Y."/>
            <person name="Liu X.-Y."/>
            <person name="Fung C.S.-H."/>
            <person name="Xiao X."/>
            <person name="Malainual N."/>
            <person name="Hou J."/>
            <person name="Wang L."/>
            <person name="Wang M."/>
            <person name="Yang K."/>
            <person name="Cui Y."/>
            <person name="Leung E."/>
            <person name="Nong W."/>
            <person name="Shin S.-K."/>
            <person name="Au S."/>
            <person name="Jeong K.Y."/>
            <person name="Chew F.T."/>
            <person name="Hui J."/>
            <person name="Leung T.F."/>
            <person name="Tungtrongchitr A."/>
            <person name="Zhong N."/>
            <person name="Liu Z."/>
            <person name="Tsui S."/>
        </authorList>
    </citation>
    <scope>NUCLEOTIDE SEQUENCE</scope>
    <source>
        <strain evidence="2">Derf</strain>
        <tissue evidence="2">Whole organism</tissue>
    </source>
</reference>
<comment type="caution">
    <text evidence="2">The sequence shown here is derived from an EMBL/GenBank/DDBJ whole genome shotgun (WGS) entry which is preliminary data.</text>
</comment>
<gene>
    <name evidence="2" type="ORF">DERF_003793</name>
    <name evidence="1" type="ORF">HUG17_5663</name>
</gene>
<dbReference type="EMBL" id="ASGP02000001">
    <property type="protein sequence ID" value="KAH9529942.1"/>
    <property type="molecule type" value="Genomic_DNA"/>
</dbReference>
<keyword evidence="3" id="KW-1185">Reference proteome</keyword>
<evidence type="ECO:0000313" key="3">
    <source>
        <dbReference type="Proteomes" id="UP000790347"/>
    </source>
</evidence>
<evidence type="ECO:0000313" key="2">
    <source>
        <dbReference type="EMBL" id="KAH9529942.1"/>
    </source>
</evidence>
<dbReference type="Proteomes" id="UP000828236">
    <property type="component" value="Unassembled WGS sequence"/>
</dbReference>
<name>A0A922IDB2_DERFA</name>
<dbReference type="EMBL" id="SDOV01000004">
    <property type="protein sequence ID" value="KAH7642616.1"/>
    <property type="molecule type" value="Genomic_DNA"/>
</dbReference>
<dbReference type="OrthoDB" id="6499621at2759"/>
<sequence>MPRNNTSISESNLIESIIDVCDDYDNNDDQSKNKWNCQMMINDPDSMSAANIILYQIRLQSTANSLNLLIPISSIRDERSKYLLETKLHFKPNEHYWQRDLDWNNVITIGQWEDPTLLTLYDQLYRKIVSIRFRIHEDVNHFRRRINRDRFTLVPWDEWEICQRVGACQWNHYKHTFQQAKYRWPQYVFNIAYVMRGNSSPFDDPDVEEDHKRKDRIMVEFVIRIHKQYKSLRMEQIKKKTSVSSVN</sequence>
<organism evidence="2 3">
    <name type="scientific">Dermatophagoides farinae</name>
    <name type="common">American house dust mite</name>
    <dbReference type="NCBI Taxonomy" id="6954"/>
    <lineage>
        <taxon>Eukaryota</taxon>
        <taxon>Metazoa</taxon>
        <taxon>Ecdysozoa</taxon>
        <taxon>Arthropoda</taxon>
        <taxon>Chelicerata</taxon>
        <taxon>Arachnida</taxon>
        <taxon>Acari</taxon>
        <taxon>Acariformes</taxon>
        <taxon>Sarcoptiformes</taxon>
        <taxon>Astigmata</taxon>
        <taxon>Psoroptidia</taxon>
        <taxon>Analgoidea</taxon>
        <taxon>Pyroglyphidae</taxon>
        <taxon>Dermatophagoidinae</taxon>
        <taxon>Dermatophagoides</taxon>
    </lineage>
</organism>
<proteinExistence type="predicted"/>
<evidence type="ECO:0000313" key="1">
    <source>
        <dbReference type="EMBL" id="KAH7642616.1"/>
    </source>
</evidence>
<accession>A0A922IDB2</accession>
<reference evidence="2" key="1">
    <citation type="submission" date="2013-05" db="EMBL/GenBank/DDBJ databases">
        <authorList>
            <person name="Yim A.K.Y."/>
            <person name="Chan T.F."/>
            <person name="Ji K.M."/>
            <person name="Liu X.Y."/>
            <person name="Zhou J.W."/>
            <person name="Li R.Q."/>
            <person name="Yang K.Y."/>
            <person name="Li J."/>
            <person name="Li M."/>
            <person name="Law P.T.W."/>
            <person name="Wu Y.L."/>
            <person name="Cai Z.L."/>
            <person name="Qin H."/>
            <person name="Bao Y."/>
            <person name="Leung R.K.K."/>
            <person name="Ng P.K.S."/>
            <person name="Zou J."/>
            <person name="Zhong X.J."/>
            <person name="Ran P.X."/>
            <person name="Zhong N.S."/>
            <person name="Liu Z.G."/>
            <person name="Tsui S.K.W."/>
        </authorList>
    </citation>
    <scope>NUCLEOTIDE SEQUENCE</scope>
    <source>
        <strain evidence="2">Derf</strain>
        <tissue evidence="2">Whole organism</tissue>
    </source>
</reference>
<protein>
    <submittedName>
        <fullName evidence="2">Uncharacterized protein</fullName>
    </submittedName>
</protein>
<reference evidence="1" key="3">
    <citation type="journal article" date="2021" name="World Allergy Organ. J.">
        <title>Chromosome-level assembly of Dermatophagoides farinae genome and transcriptome reveals two novel allergens Der f 37 and Der f 39.</title>
        <authorList>
            <person name="Chen J."/>
            <person name="Cai Z."/>
            <person name="Fan D."/>
            <person name="Hu J."/>
            <person name="Hou Y."/>
            <person name="He Y."/>
            <person name="Zhang Z."/>
            <person name="Zhao Z."/>
            <person name="Gao P."/>
            <person name="Hu W."/>
            <person name="Sun J."/>
            <person name="Li J."/>
            <person name="Ji K."/>
        </authorList>
    </citation>
    <scope>NUCLEOTIDE SEQUENCE</scope>
    <source>
        <strain evidence="1">JKM2019</strain>
    </source>
</reference>
<reference evidence="1" key="2">
    <citation type="submission" date="2020-06" db="EMBL/GenBank/DDBJ databases">
        <authorList>
            <person name="Ji K."/>
            <person name="Li J."/>
        </authorList>
    </citation>
    <scope>NUCLEOTIDE SEQUENCE</scope>
    <source>
        <strain evidence="1">JKM2019</strain>
        <tissue evidence="1">Whole body</tissue>
    </source>
</reference>
<dbReference type="AlphaFoldDB" id="A0A922IDB2"/>